<evidence type="ECO:0000313" key="12">
    <source>
        <dbReference type="Proteomes" id="UP000294746"/>
    </source>
</evidence>
<dbReference type="SUPFAM" id="SSF53187">
    <property type="entry name" value="Zn-dependent exopeptidases"/>
    <property type="match status" value="1"/>
</dbReference>
<evidence type="ECO:0000256" key="6">
    <source>
        <dbReference type="ARBA" id="ARBA00022801"/>
    </source>
</evidence>
<comment type="catalytic activity">
    <reaction evidence="2 8">
        <text>Release of an N-terminal amino acid, preferentially leucine, but not glutamic or aspartic acids.</text>
        <dbReference type="EC" id="3.4.11.10"/>
    </reaction>
</comment>
<dbReference type="HAMAP" id="MF_00181">
    <property type="entry name" value="Cytosol_peptidase_M17"/>
    <property type="match status" value="1"/>
</dbReference>
<keyword evidence="8" id="KW-0479">Metal-binding</keyword>
<dbReference type="Pfam" id="PF00883">
    <property type="entry name" value="Peptidase_M17"/>
    <property type="match status" value="1"/>
</dbReference>
<dbReference type="EMBL" id="SLXV01000002">
    <property type="protein sequence ID" value="TCP70461.1"/>
    <property type="molecule type" value="Genomic_DNA"/>
</dbReference>
<feature type="binding site" evidence="8">
    <location>
        <position position="271"/>
    </location>
    <ligand>
        <name>Mn(2+)</name>
        <dbReference type="ChEBI" id="CHEBI:29035"/>
        <label>1</label>
    </ligand>
</feature>
<organism evidence="11 12">
    <name type="scientific">Baia soyae</name>
    <dbReference type="NCBI Taxonomy" id="1544746"/>
    <lineage>
        <taxon>Bacteria</taxon>
        <taxon>Bacillati</taxon>
        <taxon>Bacillota</taxon>
        <taxon>Bacilli</taxon>
        <taxon>Bacillales</taxon>
        <taxon>Thermoactinomycetaceae</taxon>
        <taxon>Baia</taxon>
    </lineage>
</organism>
<dbReference type="SUPFAM" id="SSF52949">
    <property type="entry name" value="Macro domain-like"/>
    <property type="match status" value="1"/>
</dbReference>
<comment type="catalytic activity">
    <reaction evidence="1 8">
        <text>Release of an N-terminal amino acid, Xaa-|-Yaa-, in which Xaa is preferably Leu, but may be other amino acids including Pro although not Arg or Lys, and Yaa may be Pro. Amino acid amides and methyl esters are also readily hydrolyzed, but rates on arylamides are exceedingly low.</text>
        <dbReference type="EC" id="3.4.11.1"/>
    </reaction>
</comment>
<dbReference type="Gene3D" id="3.40.630.10">
    <property type="entry name" value="Zn peptidases"/>
    <property type="match status" value="1"/>
</dbReference>
<dbReference type="GO" id="GO:0006508">
    <property type="term" value="P:proteolysis"/>
    <property type="evidence" value="ECO:0007669"/>
    <property type="project" value="UniProtKB-KW"/>
</dbReference>
<dbReference type="Pfam" id="PF02789">
    <property type="entry name" value="Peptidase_M17_N"/>
    <property type="match status" value="1"/>
</dbReference>
<evidence type="ECO:0000256" key="7">
    <source>
        <dbReference type="ARBA" id="ARBA00049972"/>
    </source>
</evidence>
<evidence type="ECO:0000256" key="8">
    <source>
        <dbReference type="HAMAP-Rule" id="MF_00181"/>
    </source>
</evidence>
<keyword evidence="6 8" id="KW-0378">Hydrolase</keyword>
<keyword evidence="4 8" id="KW-0031">Aminopeptidase</keyword>
<keyword evidence="8" id="KW-0464">Manganese</keyword>
<dbReference type="PRINTS" id="PR00481">
    <property type="entry name" value="LAMNOPPTDASE"/>
</dbReference>
<comment type="subcellular location">
    <subcellularLocation>
        <location evidence="8">Cytoplasm</location>
    </subcellularLocation>
</comment>
<evidence type="ECO:0000256" key="1">
    <source>
        <dbReference type="ARBA" id="ARBA00000135"/>
    </source>
</evidence>
<dbReference type="InterPro" id="IPR023042">
    <property type="entry name" value="Peptidase_M17_leu_NH2_pept"/>
</dbReference>
<feature type="binding site" evidence="8">
    <location>
        <position position="271"/>
    </location>
    <ligand>
        <name>Mn(2+)</name>
        <dbReference type="ChEBI" id="CHEBI:29035"/>
        <label>2</label>
    </ligand>
</feature>
<name>A0A4V2SYH3_9BACL</name>
<feature type="binding site" evidence="8">
    <location>
        <position position="350"/>
    </location>
    <ligand>
        <name>Mn(2+)</name>
        <dbReference type="ChEBI" id="CHEBI:29035"/>
        <label>1</label>
    </ligand>
</feature>
<evidence type="ECO:0000256" key="3">
    <source>
        <dbReference type="ARBA" id="ARBA00009528"/>
    </source>
</evidence>
<evidence type="ECO:0000259" key="10">
    <source>
        <dbReference type="Pfam" id="PF02789"/>
    </source>
</evidence>
<dbReference type="CDD" id="cd00433">
    <property type="entry name" value="Peptidase_M17"/>
    <property type="match status" value="1"/>
</dbReference>
<keyword evidence="8" id="KW-0963">Cytoplasm</keyword>
<evidence type="ECO:0000256" key="2">
    <source>
        <dbReference type="ARBA" id="ARBA00000967"/>
    </source>
</evidence>
<evidence type="ECO:0000259" key="9">
    <source>
        <dbReference type="Pfam" id="PF00883"/>
    </source>
</evidence>
<dbReference type="Proteomes" id="UP000294746">
    <property type="component" value="Unassembled WGS sequence"/>
</dbReference>
<feature type="active site" evidence="8">
    <location>
        <position position="278"/>
    </location>
</feature>
<comment type="caution">
    <text evidence="11">The sequence shown here is derived from an EMBL/GenBank/DDBJ whole genome shotgun (WGS) entry which is preliminary data.</text>
</comment>
<feature type="domain" description="Cytosol aminopeptidase" evidence="9">
    <location>
        <begin position="186"/>
        <end position="490"/>
    </location>
</feature>
<dbReference type="EC" id="3.4.11.10" evidence="8"/>
<dbReference type="InterPro" id="IPR011356">
    <property type="entry name" value="Leucine_aapep/pepB"/>
</dbReference>
<evidence type="ECO:0000256" key="4">
    <source>
        <dbReference type="ARBA" id="ARBA00022438"/>
    </source>
</evidence>
<protein>
    <recommendedName>
        <fullName evidence="8">Probable cytosol aminopeptidase</fullName>
        <ecNumber evidence="8">3.4.11.1</ecNumber>
    </recommendedName>
    <alternativeName>
        <fullName evidence="8">Leucine aminopeptidase</fullName>
        <shortName evidence="8">LAP</shortName>
        <ecNumber evidence="8">3.4.11.10</ecNumber>
    </alternativeName>
    <alternativeName>
        <fullName evidence="8">Leucyl aminopeptidase</fullName>
    </alternativeName>
</protein>
<dbReference type="GO" id="GO:0070006">
    <property type="term" value="F:metalloaminopeptidase activity"/>
    <property type="evidence" value="ECO:0007669"/>
    <property type="project" value="InterPro"/>
</dbReference>
<keyword evidence="5 8" id="KW-0645">Protease</keyword>
<sequence>MCMEWNRTSKALSQVAVDAVILFVTDTLHLSKEGKLIDLRLNHYLSQLMDSEEITGRFEECMLLHTRGEIAAQKVVLVGMGNEKKWSSQRFRQCVAIGARKAQQSGVKELAVSVPEFLEKRFGSADLVQAVVEGVELGCYELPSYKQISRSTGIQKVVFSEQTLSKTSIEVGMERGGVFAEASKKASTWCNEPSNHLTPTVLASYADEVAKRCGLEIDIVDKDRLEELNAHAFLAVAKGSAEPPKLIMLRYQGAPDDEEVLGLVGKGVTFDSGGLQIKPHEGMDKMKSDMSGAAAVLAAMDAIGTLKPHCNVVAVIVSCENMTGSHAYRPGDVLSTMSGKTIEVTHTDAEGRVILADGLAYARKLGATKLVDIATLTGAAVVCLGREKTLMLGNDDTLLQDVSVAAGLAGEPVWKFPLEEEYDYYLHSDIADVKNEGGRAAGAIQGGVFLQHFVEDTPWVHLDIAGPAFSQKDSGIYRNGATGAGTRTLIHLALQMGL</sequence>
<dbReference type="Gene3D" id="3.40.220.10">
    <property type="entry name" value="Leucine Aminopeptidase, subunit E, domain 1"/>
    <property type="match status" value="1"/>
</dbReference>
<keyword evidence="12" id="KW-1185">Reference proteome</keyword>
<dbReference type="InterPro" id="IPR008283">
    <property type="entry name" value="Peptidase_M17_N"/>
</dbReference>
<feature type="active site" evidence="8">
    <location>
        <position position="352"/>
    </location>
</feature>
<feature type="domain" description="Peptidase M17 leucyl aminopeptidase N-terminal" evidence="10">
    <location>
        <begin position="21"/>
        <end position="147"/>
    </location>
</feature>
<dbReference type="EC" id="3.4.11.1" evidence="8"/>
<feature type="binding site" evidence="8">
    <location>
        <position position="266"/>
    </location>
    <ligand>
        <name>Mn(2+)</name>
        <dbReference type="ChEBI" id="CHEBI:29035"/>
        <label>2</label>
    </ligand>
</feature>
<reference evidence="11 12" key="1">
    <citation type="submission" date="2019-03" db="EMBL/GenBank/DDBJ databases">
        <title>Genomic Encyclopedia of Type Strains, Phase IV (KMG-IV): sequencing the most valuable type-strain genomes for metagenomic binning, comparative biology and taxonomic classification.</title>
        <authorList>
            <person name="Goeker M."/>
        </authorList>
    </citation>
    <scope>NUCLEOTIDE SEQUENCE [LARGE SCALE GENOMIC DNA]</scope>
    <source>
        <strain evidence="11 12">DSM 46831</strain>
    </source>
</reference>
<dbReference type="InterPro" id="IPR043472">
    <property type="entry name" value="Macro_dom-like"/>
</dbReference>
<dbReference type="GO" id="GO:0005737">
    <property type="term" value="C:cytoplasm"/>
    <property type="evidence" value="ECO:0007669"/>
    <property type="project" value="UniProtKB-SubCell"/>
</dbReference>
<evidence type="ECO:0000256" key="5">
    <source>
        <dbReference type="ARBA" id="ARBA00022670"/>
    </source>
</evidence>
<feature type="binding site" evidence="8">
    <location>
        <position position="289"/>
    </location>
    <ligand>
        <name>Mn(2+)</name>
        <dbReference type="ChEBI" id="CHEBI:29035"/>
        <label>2</label>
    </ligand>
</feature>
<dbReference type="NCBIfam" id="NF002083">
    <property type="entry name" value="PRK00913.3-5"/>
    <property type="match status" value="1"/>
</dbReference>
<evidence type="ECO:0000313" key="11">
    <source>
        <dbReference type="EMBL" id="TCP70461.1"/>
    </source>
</evidence>
<feature type="binding site" evidence="8">
    <location>
        <position position="350"/>
    </location>
    <ligand>
        <name>Mn(2+)</name>
        <dbReference type="ChEBI" id="CHEBI:29035"/>
        <label>2</label>
    </ligand>
</feature>
<gene>
    <name evidence="8" type="primary">pepA</name>
    <name evidence="11" type="ORF">EDD57_102103</name>
</gene>
<comment type="similarity">
    <text evidence="3 8">Belongs to the peptidase M17 family.</text>
</comment>
<dbReference type="PANTHER" id="PTHR11963:SF23">
    <property type="entry name" value="CYTOSOL AMINOPEPTIDASE"/>
    <property type="match status" value="1"/>
</dbReference>
<feature type="binding site" evidence="8">
    <location>
        <position position="348"/>
    </location>
    <ligand>
        <name>Mn(2+)</name>
        <dbReference type="ChEBI" id="CHEBI:29035"/>
        <label>1</label>
    </ligand>
</feature>
<dbReference type="InterPro" id="IPR000819">
    <property type="entry name" value="Peptidase_M17_C"/>
</dbReference>
<comment type="cofactor">
    <cofactor evidence="8">
        <name>Mn(2+)</name>
        <dbReference type="ChEBI" id="CHEBI:29035"/>
    </cofactor>
    <text evidence="8">Binds 2 manganese ions per subunit.</text>
</comment>
<dbReference type="GO" id="GO:0030145">
    <property type="term" value="F:manganese ion binding"/>
    <property type="evidence" value="ECO:0007669"/>
    <property type="project" value="UniProtKB-UniRule"/>
</dbReference>
<dbReference type="PANTHER" id="PTHR11963">
    <property type="entry name" value="LEUCINE AMINOPEPTIDASE-RELATED"/>
    <property type="match status" value="1"/>
</dbReference>
<comment type="function">
    <text evidence="7 8">Presumably involved in the processing and regular turnover of intracellular proteins. Catalyzes the removal of unsubstituted N-terminal amino acids from various peptides.</text>
</comment>
<dbReference type="NCBIfam" id="NF002074">
    <property type="entry name" value="PRK00913.1-4"/>
    <property type="match status" value="1"/>
</dbReference>
<dbReference type="AlphaFoldDB" id="A0A4V2SYH3"/>
<proteinExistence type="inferred from homology"/>
<accession>A0A4V2SYH3</accession>
<dbReference type="NCBIfam" id="NF002073">
    <property type="entry name" value="PRK00913.1-2"/>
    <property type="match status" value="1"/>
</dbReference>